<dbReference type="HOGENOM" id="CLU_2361574_0_0_1"/>
<dbReference type="InParanoid" id="G0P7K6"/>
<protein>
    <submittedName>
        <fullName evidence="1">Uncharacterized protein</fullName>
    </submittedName>
</protein>
<dbReference type="OrthoDB" id="6249205at2759"/>
<dbReference type="Proteomes" id="UP000008068">
    <property type="component" value="Unassembled WGS sequence"/>
</dbReference>
<organism evidence="2">
    <name type="scientific">Caenorhabditis brenneri</name>
    <name type="common">Nematode worm</name>
    <dbReference type="NCBI Taxonomy" id="135651"/>
    <lineage>
        <taxon>Eukaryota</taxon>
        <taxon>Metazoa</taxon>
        <taxon>Ecdysozoa</taxon>
        <taxon>Nematoda</taxon>
        <taxon>Chromadorea</taxon>
        <taxon>Rhabditida</taxon>
        <taxon>Rhabditina</taxon>
        <taxon>Rhabditomorpha</taxon>
        <taxon>Rhabditoidea</taxon>
        <taxon>Rhabditidae</taxon>
        <taxon>Peloderinae</taxon>
        <taxon>Caenorhabditis</taxon>
    </lineage>
</organism>
<name>G0P7K6_CAEBE</name>
<proteinExistence type="predicted"/>
<dbReference type="AlphaFoldDB" id="G0P7K6"/>
<keyword evidence="2" id="KW-1185">Reference proteome</keyword>
<reference evidence="2" key="1">
    <citation type="submission" date="2011-07" db="EMBL/GenBank/DDBJ databases">
        <authorList>
            <consortium name="Caenorhabditis brenneri Sequencing and Analysis Consortium"/>
            <person name="Wilson R.K."/>
        </authorList>
    </citation>
    <scope>NUCLEOTIDE SEQUENCE [LARGE SCALE GENOMIC DNA]</scope>
    <source>
        <strain evidence="2">PB2801</strain>
    </source>
</reference>
<gene>
    <name evidence="1" type="ORF">CAEBREN_01270</name>
</gene>
<dbReference type="EMBL" id="GL380116">
    <property type="protein sequence ID" value="EGT47248.1"/>
    <property type="molecule type" value="Genomic_DNA"/>
</dbReference>
<dbReference type="eggNOG" id="ENOG502TK8S">
    <property type="taxonomic scope" value="Eukaryota"/>
</dbReference>
<sequence>MQFYVTNVRDGVDTRMVAMRIRAGSIITIVKHQNNLVVGPGNSTIVQNDCYTFFDQATPPKRWTYCFCNTADYCNASTDNSIFLPLAMFIVLFIFM</sequence>
<evidence type="ECO:0000313" key="1">
    <source>
        <dbReference type="EMBL" id="EGT47248.1"/>
    </source>
</evidence>
<evidence type="ECO:0000313" key="2">
    <source>
        <dbReference type="Proteomes" id="UP000008068"/>
    </source>
</evidence>
<accession>G0P7K6</accession>